<keyword evidence="10 18" id="KW-1133">Transmembrane helix</keyword>
<name>A0A1I8NVU4_STOCA</name>
<dbReference type="PANTHER" id="PTHR10027">
    <property type="entry name" value="CALCIUM-ACTIVATED POTASSIUM CHANNEL ALPHA CHAIN"/>
    <property type="match status" value="1"/>
</dbReference>
<evidence type="ECO:0000256" key="15">
    <source>
        <dbReference type="ARBA" id="ARBA00031999"/>
    </source>
</evidence>
<dbReference type="SUPFAM" id="SSF51735">
    <property type="entry name" value="NAD(P)-binding Rossmann-fold domains"/>
    <property type="match status" value="1"/>
</dbReference>
<dbReference type="Gene3D" id="3.40.50.720">
    <property type="entry name" value="NAD(P)-binding Rossmann-like Domain"/>
    <property type="match status" value="2"/>
</dbReference>
<dbReference type="PANTHER" id="PTHR10027:SF33">
    <property type="entry name" value="CALCIUM-ACTIVATED POTASSIUM CHANNEL SUBUNIT ALPHA-1-RELATED"/>
    <property type="match status" value="1"/>
</dbReference>
<keyword evidence="7" id="KW-0106">Calcium</keyword>
<feature type="region of interest" description="Disordered" evidence="17">
    <location>
        <begin position="797"/>
        <end position="817"/>
    </location>
</feature>
<evidence type="ECO:0000256" key="18">
    <source>
        <dbReference type="SAM" id="Phobius"/>
    </source>
</evidence>
<dbReference type="InterPro" id="IPR005821">
    <property type="entry name" value="Ion_trans_dom"/>
</dbReference>
<proteinExistence type="inferred from homology"/>
<dbReference type="GO" id="GO:0045211">
    <property type="term" value="C:postsynaptic membrane"/>
    <property type="evidence" value="ECO:0007669"/>
    <property type="project" value="TreeGrafter"/>
</dbReference>
<dbReference type="InterPro" id="IPR003929">
    <property type="entry name" value="K_chnl_BK_asu"/>
</dbReference>
<gene>
    <name evidence="20" type="primary">106083984</name>
</gene>
<feature type="domain" description="RCK N-terminal" evidence="19">
    <location>
        <begin position="866"/>
        <end position="1009"/>
    </location>
</feature>
<dbReference type="Pfam" id="PF22614">
    <property type="entry name" value="Slo-like_RCK"/>
    <property type="match status" value="2"/>
</dbReference>
<keyword evidence="2" id="KW-0813">Transport</keyword>
<feature type="transmembrane region" description="Helical" evidence="18">
    <location>
        <begin position="124"/>
        <end position="142"/>
    </location>
</feature>
<evidence type="ECO:0000256" key="11">
    <source>
        <dbReference type="ARBA" id="ARBA00023065"/>
    </source>
</evidence>
<evidence type="ECO:0000259" key="19">
    <source>
        <dbReference type="PROSITE" id="PS51201"/>
    </source>
</evidence>
<comment type="subcellular location">
    <subcellularLocation>
        <location evidence="1">Membrane</location>
        <topology evidence="1">Multi-pass membrane protein</topology>
    </subcellularLocation>
</comment>
<evidence type="ECO:0000256" key="17">
    <source>
        <dbReference type="SAM" id="MobiDB-lite"/>
    </source>
</evidence>
<evidence type="ECO:0000256" key="4">
    <source>
        <dbReference type="ARBA" id="ARBA00022553"/>
    </source>
</evidence>
<evidence type="ECO:0000256" key="9">
    <source>
        <dbReference type="ARBA" id="ARBA00022958"/>
    </source>
</evidence>
<keyword evidence="8" id="KW-0851">Voltage-gated channel</keyword>
<dbReference type="PRINTS" id="PR00169">
    <property type="entry name" value="KCHANNEL"/>
</dbReference>
<keyword evidence="9" id="KW-0630">Potassium</keyword>
<feature type="region of interest" description="Disordered" evidence="17">
    <location>
        <begin position="1206"/>
        <end position="1236"/>
    </location>
</feature>
<evidence type="ECO:0000256" key="12">
    <source>
        <dbReference type="ARBA" id="ARBA00023136"/>
    </source>
</evidence>
<evidence type="ECO:0000256" key="16">
    <source>
        <dbReference type="ARBA" id="ARBA00060897"/>
    </source>
</evidence>
<dbReference type="GO" id="GO:0009410">
    <property type="term" value="P:response to xenobiotic stimulus"/>
    <property type="evidence" value="ECO:0007669"/>
    <property type="project" value="UniProtKB-ARBA"/>
</dbReference>
<dbReference type="PROSITE" id="PS51201">
    <property type="entry name" value="RCK_N"/>
    <property type="match status" value="2"/>
</dbReference>
<dbReference type="AlphaFoldDB" id="A0A1I8NVU4"/>
<keyword evidence="6" id="KW-0631">Potassium channel</keyword>
<dbReference type="Gene3D" id="1.10.287.70">
    <property type="match status" value="1"/>
</dbReference>
<dbReference type="STRING" id="35570.A0A1I8NVU4"/>
<dbReference type="GO" id="GO:0050804">
    <property type="term" value="P:modulation of chemical synaptic transmission"/>
    <property type="evidence" value="ECO:0007669"/>
    <property type="project" value="UniProtKB-ARBA"/>
</dbReference>
<feature type="domain" description="RCK N-terminal" evidence="19">
    <location>
        <begin position="352"/>
        <end position="494"/>
    </location>
</feature>
<organism evidence="20 21">
    <name type="scientific">Stomoxys calcitrans</name>
    <name type="common">Stable fly</name>
    <name type="synonym">Conops calcitrans</name>
    <dbReference type="NCBI Taxonomy" id="35570"/>
    <lineage>
        <taxon>Eukaryota</taxon>
        <taxon>Metazoa</taxon>
        <taxon>Ecdysozoa</taxon>
        <taxon>Arthropoda</taxon>
        <taxon>Hexapoda</taxon>
        <taxon>Insecta</taxon>
        <taxon>Pterygota</taxon>
        <taxon>Neoptera</taxon>
        <taxon>Endopterygota</taxon>
        <taxon>Diptera</taxon>
        <taxon>Brachycera</taxon>
        <taxon>Muscomorpha</taxon>
        <taxon>Muscoidea</taxon>
        <taxon>Muscidae</taxon>
        <taxon>Stomoxys</taxon>
    </lineage>
</organism>
<dbReference type="FunFam" id="1.10.287.70:FF:000015">
    <property type="entry name" value="Calcium-activated potassium channel subunit alpha-1 isoform X7"/>
    <property type="match status" value="1"/>
</dbReference>
<dbReference type="InterPro" id="IPR003148">
    <property type="entry name" value="RCK_N"/>
</dbReference>
<accession>A0A1I8NVU4</accession>
<reference evidence="20" key="1">
    <citation type="submission" date="2020-05" db="UniProtKB">
        <authorList>
            <consortium name="EnsemblMetazoa"/>
        </authorList>
    </citation>
    <scope>IDENTIFICATION</scope>
    <source>
        <strain evidence="20">USDA</strain>
    </source>
</reference>
<evidence type="ECO:0000256" key="8">
    <source>
        <dbReference type="ARBA" id="ARBA00022882"/>
    </source>
</evidence>
<evidence type="ECO:0000256" key="1">
    <source>
        <dbReference type="ARBA" id="ARBA00004141"/>
    </source>
</evidence>
<comment type="similarity">
    <text evidence="16">Belongs to the potassium channel family. Calcium-activated (TC 1.A.1.3) subfamily. Slo sub-subfamily.</text>
</comment>
<evidence type="ECO:0000256" key="14">
    <source>
        <dbReference type="ARBA" id="ARBA00029579"/>
    </source>
</evidence>
<dbReference type="Pfam" id="PF21014">
    <property type="entry name" value="Slowpoke_C"/>
    <property type="match status" value="1"/>
</dbReference>
<feature type="compositionally biased region" description="Polar residues" evidence="17">
    <location>
        <begin position="797"/>
        <end position="812"/>
    </location>
</feature>
<sequence>MANLTDLDQAVAGMSGCDQSTVESLAEDPTGSPFEVDDCLKVRKYYCFLLSSIFTFLAGFLIVLLWRAFAFICCRKEPELGPNDPKQKEQKASRNKQEFEGTFMTEAKDWAGELISGQTTTGRILVVLVFILSIASLIIYFVDASNEEVERCQPWSTNITQQIDLAFNIFFMVYFFIRFIAASDKLWFMLEMYSFVDYFTIPPSFVSIYLDRTWIGLRFLRALRLMTVPDILQYLNVLKTSSSIRLAQLVSIFISVWLTAAGIIHLLENSGDPLDFDNAHRLSYWTCVYFLIVTMSTVGYGDVYCETVLGRTFLVFFLLVGLAVFASWIPEITELAAQRSKYGGTYSKDPRKRHIVVCGHITYESVSHFLKDFLHEDREDVDVEVVFLHRKPPDLELEGLFKRHFTTVEFFQGTIMNPIDLQRVKVHEADACLVLANKYCQDPDAEDAANIMRVISIKNYSDDIRVIIQLMQYHNKAYLLNIPSWDWKQGDDVICLAELKLGFIAQSCLAPGFSTMMANLFAMRSFKTSPDTQAWQNDYLQGTGCEMYTETLSPSFTGMTFPQASELCFSKLKLLLLAIEIKGNEDGADSKISINPRGAKIQANTQGFFIAQSADEVKRAWFYCKACHEDIKDETLIKKCKCKNLAVQPRNKFDDLDVGMIMMQTGMVNQGISSVINQMEDDHHPAPTFTPPELPKRVHVRRSISGDITRDREDMNLLNRHNRRPNGSTSMGPGNGTTALHSSAAVKQVNKVKPTVNRQLEGGQVMSPSQYNRPPENEANPYAGYQLAYEVKKLMPTSRSTGTGSQNANGGSVSLPAGIADDQSKDFDFEKTEMKYDSTGMFHWSPAKSLEDCILDRNQAAMTVLNGHVVVCLFADPDSPLIGLRNLVMPLRASNFHYHELKHVVIVGSVDYIRREWKMLQNLPKISVLNGSPLSRADLRAVNVNLCDMCCILSAKVPSNDDPTLADKEAILASLNIKAMTFDDTIGVLSQRGPEFDNLTAAAGSPIVLQRRGSVYGANVPMITELVNDSNVQFLDQDDDDDPDTELYLTQPFACGTAFAVSVLDSLMSTTYFNQNALTLIRSLITGGATPELELILAEGAGLRGGYSTPESLSNRDRCRVGQISLYDGPLAQFGECGKYGDLFVAALKSYGMLCIGLYRFRDTSSSCDASSKRYVITNPPDDFSLLPTDQVFVLMQFDPGLEYKPPAVRAPTGGRNANTQGSGVGGGGSNKDDNS</sequence>
<keyword evidence="4" id="KW-0597">Phosphoprotein</keyword>
<feature type="transmembrane region" description="Helical" evidence="18">
    <location>
        <begin position="308"/>
        <end position="329"/>
    </location>
</feature>
<dbReference type="FunFam" id="3.40.50.720:FF:001832">
    <property type="entry name" value="Calcium-activated potassium channel slowpoke-like Protein"/>
    <property type="match status" value="1"/>
</dbReference>
<dbReference type="Pfam" id="PF03493">
    <property type="entry name" value="BK_channel_a"/>
    <property type="match status" value="1"/>
</dbReference>
<dbReference type="EnsemblMetazoa" id="SCAU002490-RA">
    <property type="protein sequence ID" value="SCAU002490-PA"/>
    <property type="gene ID" value="SCAU002490"/>
</dbReference>
<dbReference type="GO" id="GO:0060072">
    <property type="term" value="F:large conductance calcium-activated potassium channel activity"/>
    <property type="evidence" value="ECO:0007669"/>
    <property type="project" value="TreeGrafter"/>
</dbReference>
<evidence type="ECO:0000256" key="7">
    <source>
        <dbReference type="ARBA" id="ARBA00022837"/>
    </source>
</evidence>
<dbReference type="PRINTS" id="PR01449">
    <property type="entry name" value="BKCHANNELA"/>
</dbReference>
<feature type="transmembrane region" description="Helical" evidence="18">
    <location>
        <begin position="246"/>
        <end position="267"/>
    </location>
</feature>
<dbReference type="Proteomes" id="UP000095300">
    <property type="component" value="Unassembled WGS sequence"/>
</dbReference>
<dbReference type="SUPFAM" id="SSF81324">
    <property type="entry name" value="Voltage-gated potassium channels"/>
    <property type="match status" value="1"/>
</dbReference>
<keyword evidence="11" id="KW-0406">Ion transport</keyword>
<dbReference type="InterPro" id="IPR048735">
    <property type="entry name" value="Slowpoke-like_C"/>
</dbReference>
<keyword evidence="3" id="KW-0633">Potassium transport</keyword>
<evidence type="ECO:0000256" key="10">
    <source>
        <dbReference type="ARBA" id="ARBA00022989"/>
    </source>
</evidence>
<feature type="transmembrane region" description="Helical" evidence="18">
    <location>
        <begin position="162"/>
        <end position="181"/>
    </location>
</feature>
<keyword evidence="12 18" id="KW-0472">Membrane</keyword>
<evidence type="ECO:0000313" key="20">
    <source>
        <dbReference type="EnsemblMetazoa" id="SCAU002490-PA"/>
    </source>
</evidence>
<keyword evidence="13" id="KW-0407">Ion channel</keyword>
<dbReference type="VEuPathDB" id="VectorBase:SCAU002490"/>
<feature type="transmembrane region" description="Helical" evidence="18">
    <location>
        <begin position="45"/>
        <end position="66"/>
    </location>
</feature>
<dbReference type="FunFam" id="1.20.120.350:FF:000035">
    <property type="entry name" value="Calcium-activated potassium channel slowpoke"/>
    <property type="match status" value="1"/>
</dbReference>
<dbReference type="OrthoDB" id="10035564at2759"/>
<evidence type="ECO:0000256" key="13">
    <source>
        <dbReference type="ARBA" id="ARBA00023303"/>
    </source>
</evidence>
<evidence type="ECO:0000256" key="2">
    <source>
        <dbReference type="ARBA" id="ARBA00022448"/>
    </source>
</evidence>
<evidence type="ECO:0000256" key="6">
    <source>
        <dbReference type="ARBA" id="ARBA00022826"/>
    </source>
</evidence>
<dbReference type="InterPro" id="IPR047871">
    <property type="entry name" value="K_chnl_Slo-like"/>
</dbReference>
<dbReference type="Pfam" id="PF00520">
    <property type="entry name" value="Ion_trans"/>
    <property type="match status" value="1"/>
</dbReference>
<dbReference type="InterPro" id="IPR036291">
    <property type="entry name" value="NAD(P)-bd_dom_sf"/>
</dbReference>
<evidence type="ECO:0000256" key="5">
    <source>
        <dbReference type="ARBA" id="ARBA00022692"/>
    </source>
</evidence>
<keyword evidence="21" id="KW-1185">Reference proteome</keyword>
<keyword evidence="5 18" id="KW-0812">Transmembrane</keyword>
<feature type="transmembrane region" description="Helical" evidence="18">
    <location>
        <begin position="282"/>
        <end position="301"/>
    </location>
</feature>
<evidence type="ECO:0000313" key="21">
    <source>
        <dbReference type="Proteomes" id="UP000095300"/>
    </source>
</evidence>
<protein>
    <recommendedName>
        <fullName evidence="14">BK channel</fullName>
    </recommendedName>
    <alternativeName>
        <fullName evidence="15">Maxi K channel</fullName>
    </alternativeName>
</protein>
<dbReference type="GO" id="GO:0034702">
    <property type="term" value="C:monoatomic ion channel complex"/>
    <property type="evidence" value="ECO:0007669"/>
    <property type="project" value="UniProtKB-KW"/>
</dbReference>
<evidence type="ECO:0000256" key="3">
    <source>
        <dbReference type="ARBA" id="ARBA00022538"/>
    </source>
</evidence>